<dbReference type="EMBL" id="ML012279">
    <property type="protein sequence ID" value="RKO95277.1"/>
    <property type="molecule type" value="Genomic_DNA"/>
</dbReference>
<feature type="region of interest" description="Disordered" evidence="1">
    <location>
        <begin position="142"/>
        <end position="174"/>
    </location>
</feature>
<dbReference type="GO" id="GO:0006338">
    <property type="term" value="P:chromatin remodeling"/>
    <property type="evidence" value="ECO:0007669"/>
    <property type="project" value="InterPro"/>
</dbReference>
<protein>
    <recommendedName>
        <fullName evidence="2">Protein HIRA-like C-terminal domain-containing protein</fullName>
    </recommendedName>
</protein>
<dbReference type="AlphaFoldDB" id="A0A4V1ISZ5"/>
<dbReference type="Pfam" id="PF07569">
    <property type="entry name" value="Hira"/>
    <property type="match status" value="1"/>
</dbReference>
<dbReference type="GO" id="GO:0006355">
    <property type="term" value="P:regulation of DNA-templated transcription"/>
    <property type="evidence" value="ECO:0007669"/>
    <property type="project" value="InterPro"/>
</dbReference>
<feature type="domain" description="Protein HIRA-like C-terminal" evidence="2">
    <location>
        <begin position="31"/>
        <end position="79"/>
    </location>
</feature>
<reference evidence="4" key="1">
    <citation type="journal article" date="2018" name="Nat. Microbiol.">
        <title>Leveraging single-cell genomics to expand the fungal tree of life.</title>
        <authorList>
            <person name="Ahrendt S.R."/>
            <person name="Quandt C.A."/>
            <person name="Ciobanu D."/>
            <person name="Clum A."/>
            <person name="Salamov A."/>
            <person name="Andreopoulos B."/>
            <person name="Cheng J.F."/>
            <person name="Woyke T."/>
            <person name="Pelin A."/>
            <person name="Henrissat B."/>
            <person name="Reynolds N.K."/>
            <person name="Benny G.L."/>
            <person name="Smith M.E."/>
            <person name="James T.Y."/>
            <person name="Grigoriev I.V."/>
        </authorList>
    </citation>
    <scope>NUCLEOTIDE SEQUENCE [LARGE SCALE GENOMIC DNA]</scope>
    <source>
        <strain evidence="4">ATCC 52028</strain>
    </source>
</reference>
<feature type="compositionally biased region" description="Low complexity" evidence="1">
    <location>
        <begin position="161"/>
        <end position="173"/>
    </location>
</feature>
<proteinExistence type="predicted"/>
<organism evidence="3 4">
    <name type="scientific">Caulochytrium protostelioides</name>
    <dbReference type="NCBI Taxonomy" id="1555241"/>
    <lineage>
        <taxon>Eukaryota</taxon>
        <taxon>Fungi</taxon>
        <taxon>Fungi incertae sedis</taxon>
        <taxon>Chytridiomycota</taxon>
        <taxon>Chytridiomycota incertae sedis</taxon>
        <taxon>Chytridiomycetes</taxon>
        <taxon>Caulochytriales</taxon>
        <taxon>Caulochytriaceae</taxon>
        <taxon>Caulochytrium</taxon>
    </lineage>
</organism>
<name>A0A4V1ISZ5_9FUNG</name>
<gene>
    <name evidence="3" type="ORF">CAUPRSCDRAFT_13010</name>
</gene>
<accession>A0A4V1ISZ5</accession>
<evidence type="ECO:0000259" key="2">
    <source>
        <dbReference type="Pfam" id="PF07569"/>
    </source>
</evidence>
<feature type="region of interest" description="Disordered" evidence="1">
    <location>
        <begin position="97"/>
        <end position="128"/>
    </location>
</feature>
<evidence type="ECO:0000313" key="3">
    <source>
        <dbReference type="EMBL" id="RKO95277.1"/>
    </source>
</evidence>
<evidence type="ECO:0000313" key="4">
    <source>
        <dbReference type="Proteomes" id="UP000268535"/>
    </source>
</evidence>
<dbReference type="InterPro" id="IPR011494">
    <property type="entry name" value="HIRA-like_C"/>
</dbReference>
<dbReference type="Proteomes" id="UP000268535">
    <property type="component" value="Unassembled WGS sequence"/>
</dbReference>
<evidence type="ECO:0000256" key="1">
    <source>
        <dbReference type="SAM" id="MobiDB-lite"/>
    </source>
</evidence>
<sequence length="219" mass="24174">MAAWYLVGSDDSQRFVAQSWRHVIAGQVNPQVESMAALENQLAVAQHVGNPYAWRRWFVFYCRKLADERAVAKIHELFETVLRVAELTDPHAEDSVLAACDDPDVATSSARSHPPRTTDDDNDDVDDDDIVAVDDDMVMEIEVDPRPMRHPKSTANGDHGPSASTPAPSPQSSYRQRTILGLPVRSLAAEALTILSKLSRPVSRSDHAVISGLSRLFSF</sequence>